<dbReference type="GO" id="GO:0010420">
    <property type="term" value="F:polyprenyldihydroxybenzoate methyltransferase activity"/>
    <property type="evidence" value="ECO:0007669"/>
    <property type="project" value="UniProtKB-UniRule"/>
</dbReference>
<keyword evidence="1 5" id="KW-0489">Methyltransferase</keyword>
<feature type="binding site" evidence="5">
    <location>
        <position position="99"/>
    </location>
    <ligand>
        <name>S-adenosyl-L-methionine</name>
        <dbReference type="ChEBI" id="CHEBI:59789"/>
    </ligand>
</feature>
<evidence type="ECO:0000256" key="4">
    <source>
        <dbReference type="ARBA" id="ARBA00022691"/>
    </source>
</evidence>
<dbReference type="Gene3D" id="3.40.50.150">
    <property type="entry name" value="Vaccinia Virus protein VP39"/>
    <property type="match status" value="1"/>
</dbReference>
<comment type="catalytic activity">
    <reaction evidence="5">
        <text>a 3-demethylubiquinone + S-adenosyl-L-methionine = a ubiquinone + S-adenosyl-L-homocysteine</text>
        <dbReference type="Rhea" id="RHEA:81215"/>
        <dbReference type="Rhea" id="RHEA-COMP:9565"/>
        <dbReference type="Rhea" id="RHEA-COMP:19654"/>
        <dbReference type="ChEBI" id="CHEBI:16389"/>
        <dbReference type="ChEBI" id="CHEBI:57856"/>
        <dbReference type="ChEBI" id="CHEBI:59789"/>
        <dbReference type="ChEBI" id="CHEBI:231825"/>
    </reaction>
</comment>
<feature type="binding site" evidence="5">
    <location>
        <position position="195"/>
    </location>
    <ligand>
        <name>Mg(2+)</name>
        <dbReference type="ChEBI" id="CHEBI:18420"/>
    </ligand>
</feature>
<dbReference type="CDD" id="cd02440">
    <property type="entry name" value="AdoMet_MTases"/>
    <property type="match status" value="1"/>
</dbReference>
<dbReference type="HAMAP" id="MF_00472">
    <property type="entry name" value="UbiG"/>
    <property type="match status" value="1"/>
</dbReference>
<dbReference type="PANTHER" id="PTHR43464:SF19">
    <property type="entry name" value="UBIQUINONE BIOSYNTHESIS O-METHYLTRANSFERASE, MITOCHONDRIAL"/>
    <property type="match status" value="1"/>
</dbReference>
<evidence type="ECO:0000256" key="2">
    <source>
        <dbReference type="ARBA" id="ARBA00022679"/>
    </source>
</evidence>
<dbReference type="EC" id="2.1.1.114" evidence="5"/>
<dbReference type="InterPro" id="IPR010233">
    <property type="entry name" value="UbiG_MeTrfase"/>
</dbReference>
<dbReference type="NCBIfam" id="TIGR01983">
    <property type="entry name" value="UbiG"/>
    <property type="match status" value="1"/>
</dbReference>
<dbReference type="EC" id="2.1.1.-" evidence="5"/>
<feature type="binding site" evidence="5">
    <location>
        <position position="122"/>
    </location>
    <ligand>
        <name>S-adenosyl-L-methionine</name>
        <dbReference type="ChEBI" id="CHEBI:59789"/>
    </ligand>
</feature>
<comment type="caution">
    <text evidence="7">The sequence shown here is derived from an EMBL/GenBank/DDBJ whole genome shotgun (WGS) entry which is preliminary data.</text>
</comment>
<dbReference type="GO" id="GO:0046872">
    <property type="term" value="F:metal ion binding"/>
    <property type="evidence" value="ECO:0007669"/>
    <property type="project" value="UniProtKB-KW"/>
</dbReference>
<dbReference type="EMBL" id="JAESVG020000004">
    <property type="protein sequence ID" value="KAG8628442.1"/>
    <property type="molecule type" value="Genomic_DNA"/>
</dbReference>
<proteinExistence type="inferred from homology"/>
<dbReference type="OrthoDB" id="3265906at2759"/>
<organism evidence="7 8">
    <name type="scientific">Elsinoe batatas</name>
    <dbReference type="NCBI Taxonomy" id="2601811"/>
    <lineage>
        <taxon>Eukaryota</taxon>
        <taxon>Fungi</taxon>
        <taxon>Dikarya</taxon>
        <taxon>Ascomycota</taxon>
        <taxon>Pezizomycotina</taxon>
        <taxon>Dothideomycetes</taxon>
        <taxon>Dothideomycetidae</taxon>
        <taxon>Myriangiales</taxon>
        <taxon>Elsinoaceae</taxon>
        <taxon>Elsinoe</taxon>
    </lineage>
</organism>
<evidence type="ECO:0000256" key="3">
    <source>
        <dbReference type="ARBA" id="ARBA00022688"/>
    </source>
</evidence>
<dbReference type="AlphaFoldDB" id="A0A8K0PHE0"/>
<keyword evidence="2 5" id="KW-0808">Transferase</keyword>
<feature type="region of interest" description="Disordered" evidence="6">
    <location>
        <begin position="159"/>
        <end position="180"/>
    </location>
</feature>
<comment type="subcellular location">
    <subcellularLocation>
        <location evidence="5">Mitochondrion inner membrane</location>
        <topology evidence="5">Peripheral membrane protein</topology>
        <orientation evidence="5">Matrix side</orientation>
    </subcellularLocation>
</comment>
<dbReference type="Pfam" id="PF13489">
    <property type="entry name" value="Methyltransf_23"/>
    <property type="match status" value="1"/>
</dbReference>
<comment type="function">
    <text evidence="5">O-methyltransferase required for two non-consecutive steps during ubiquinone biosynthesis. Catalyzes the 2 O-methylation of 3,4-dihydroxy-5-(all-trans-polyprenyl)benzoic acid into 4-hydroxy-3-methoxy-5-(all-trans-polyprenyl)benzoic acid. Also catalyzes the last step of ubiquinone biosynthesis by mediating methylation of 3-demethylubiquinone into ubiquinone. Also able to mediate the methylation of 3-demethylubiquinol into ubiquinol.</text>
</comment>
<dbReference type="InterPro" id="IPR029063">
    <property type="entry name" value="SAM-dependent_MTases_sf"/>
</dbReference>
<keyword evidence="5" id="KW-0479">Metal-binding</keyword>
<dbReference type="SUPFAM" id="SSF53335">
    <property type="entry name" value="S-adenosyl-L-methionine-dependent methyltransferases"/>
    <property type="match status" value="1"/>
</dbReference>
<feature type="binding site" evidence="5">
    <location>
        <position position="68"/>
    </location>
    <ligand>
        <name>S-adenosyl-L-methionine</name>
        <dbReference type="ChEBI" id="CHEBI:59789"/>
    </ligand>
</feature>
<feature type="binding site" evidence="5">
    <location>
        <position position="192"/>
    </location>
    <ligand>
        <name>Mg(2+)</name>
        <dbReference type="ChEBI" id="CHEBI:18420"/>
    </ligand>
</feature>
<comment type="pathway">
    <text evidence="5">Cofactor biosynthesis; ubiquinone biosynthesis.</text>
</comment>
<evidence type="ECO:0000313" key="7">
    <source>
        <dbReference type="EMBL" id="KAG8628442.1"/>
    </source>
</evidence>
<feature type="binding site" evidence="5">
    <location>
        <position position="191"/>
    </location>
    <ligand>
        <name>S-adenosyl-L-methionine</name>
        <dbReference type="ChEBI" id="CHEBI:59789"/>
    </ligand>
</feature>
<comment type="catalytic activity">
    <reaction evidence="5">
        <text>a 3-demethylubiquinol + S-adenosyl-L-methionine = a ubiquinol + S-adenosyl-L-homocysteine + H(+)</text>
        <dbReference type="Rhea" id="RHEA:44380"/>
        <dbReference type="Rhea" id="RHEA-COMP:9566"/>
        <dbReference type="Rhea" id="RHEA-COMP:10914"/>
        <dbReference type="ChEBI" id="CHEBI:15378"/>
        <dbReference type="ChEBI" id="CHEBI:17976"/>
        <dbReference type="ChEBI" id="CHEBI:57856"/>
        <dbReference type="ChEBI" id="CHEBI:59789"/>
        <dbReference type="ChEBI" id="CHEBI:84422"/>
        <dbReference type="EC" id="2.1.1.64"/>
    </reaction>
</comment>
<keyword evidence="8" id="KW-1185">Reference proteome</keyword>
<dbReference type="EC" id="2.1.1.64" evidence="5"/>
<keyword evidence="5" id="KW-0999">Mitochondrion inner membrane</keyword>
<evidence type="ECO:0000256" key="6">
    <source>
        <dbReference type="SAM" id="MobiDB-lite"/>
    </source>
</evidence>
<keyword evidence="4 5" id="KW-0949">S-adenosyl-L-methionine</keyword>
<comment type="subunit">
    <text evidence="5">Component of a multi-subunit COQ enzyme complex, composed of at least COQ3, COQ4, COQ5, COQ6, COQ7 and COQ9.</text>
</comment>
<keyword evidence="3 5" id="KW-0831">Ubiquinone biosynthesis</keyword>
<dbReference type="GO" id="GO:0061542">
    <property type="term" value="F:3-demethylubiquinol 3-O-methyltransferase activity"/>
    <property type="evidence" value="ECO:0007669"/>
    <property type="project" value="UniProtKB-UniRule"/>
</dbReference>
<dbReference type="Proteomes" id="UP000809789">
    <property type="component" value="Unassembled WGS sequence"/>
</dbReference>
<sequence>MSVLRPRMAALPTELRRLIFLSARQHSTTASPSSSVSSSEVSHFSALASSWWDPQGPSRILHLMNPLRHQFINRCRNSIAPPQQSPAPTSRTLTYLDVGCGGGIFAESAARLPNTLSVTAIDPTPDVIQVAKTHMRCDPDLVQSSRLQYLNTTIEDLSTHLSPSPSSSHPASSPTSLETGSDRQFDLVSLFEVIEHVNTPHLFLEQCMSRVKPGGWLIGSTIARTWTSYFTTKLMAEDVLRIVPRGTHDWDKYINADELERWVARQQGWGQWRVMGVLYVPGVGWREVKGGEEWGNYFFGMRREG</sequence>
<protein>
    <recommendedName>
        <fullName evidence="5">Ubiquinone biosynthesis O-methyltransferase, mitochondrial</fullName>
    </recommendedName>
    <alternativeName>
        <fullName evidence="5">3-demethylubiquinol 3-O-methyltransferase</fullName>
        <ecNumber evidence="5">2.1.1.64</ecNumber>
    </alternativeName>
    <alternativeName>
        <fullName evidence="5">3-demethylubiquinone 3-O-methyltransferase</fullName>
        <ecNumber evidence="5">2.1.1.-</ecNumber>
    </alternativeName>
    <alternativeName>
        <fullName evidence="5">Polyprenyldihydroxybenzoate methyltransferase</fullName>
        <ecNumber evidence="5">2.1.1.114</ecNumber>
    </alternativeName>
</protein>
<reference evidence="7" key="1">
    <citation type="submission" date="2021-07" db="EMBL/GenBank/DDBJ databases">
        <title>Elsinoe batatas strain:CRI-CJ2 Genome sequencing and assembly.</title>
        <authorList>
            <person name="Huang L."/>
        </authorList>
    </citation>
    <scope>NUCLEOTIDE SEQUENCE</scope>
    <source>
        <strain evidence="7">CRI-CJ2</strain>
    </source>
</reference>
<gene>
    <name evidence="5" type="primary">COQ3</name>
    <name evidence="7" type="ORF">KVT40_004315</name>
</gene>
<comment type="similarity">
    <text evidence="5">Belongs to the class I-like SAM-binding methyltransferase superfamily. UbiG/COQ3 family.</text>
</comment>
<keyword evidence="5" id="KW-0472">Membrane</keyword>
<accession>A0A8K0PHE0</accession>
<evidence type="ECO:0000256" key="1">
    <source>
        <dbReference type="ARBA" id="ARBA00022603"/>
    </source>
</evidence>
<evidence type="ECO:0000256" key="5">
    <source>
        <dbReference type="HAMAP-Rule" id="MF_03190"/>
    </source>
</evidence>
<feature type="binding site" evidence="5">
    <location>
        <position position="196"/>
    </location>
    <ligand>
        <name>Mg(2+)</name>
        <dbReference type="ChEBI" id="CHEBI:18420"/>
    </ligand>
</feature>
<dbReference type="GO" id="GO:0032259">
    <property type="term" value="P:methylation"/>
    <property type="evidence" value="ECO:0007669"/>
    <property type="project" value="UniProtKB-KW"/>
</dbReference>
<comment type="cofactor">
    <cofactor evidence="5">
        <name>Mg(2+)</name>
        <dbReference type="ChEBI" id="CHEBI:18420"/>
    </cofactor>
</comment>
<comment type="catalytic activity">
    <reaction evidence="5">
        <text>a 3,4-dihydroxy-5-(all-trans-polyprenyl)benzoate + S-adenosyl-L-methionine = a 4-hydroxy-3-methoxy-5-(all-trans-polyprenyl)benzoate + S-adenosyl-L-homocysteine + H(+)</text>
        <dbReference type="Rhea" id="RHEA:44452"/>
        <dbReference type="Rhea" id="RHEA-COMP:10930"/>
        <dbReference type="Rhea" id="RHEA-COMP:10931"/>
        <dbReference type="ChEBI" id="CHEBI:15378"/>
        <dbReference type="ChEBI" id="CHEBI:57856"/>
        <dbReference type="ChEBI" id="CHEBI:59789"/>
        <dbReference type="ChEBI" id="CHEBI:64694"/>
        <dbReference type="ChEBI" id="CHEBI:84443"/>
        <dbReference type="EC" id="2.1.1.114"/>
    </reaction>
</comment>
<dbReference type="UniPathway" id="UPA00232"/>
<feature type="compositionally biased region" description="Low complexity" evidence="6">
    <location>
        <begin position="159"/>
        <end position="176"/>
    </location>
</feature>
<dbReference type="GO" id="GO:0031314">
    <property type="term" value="C:extrinsic component of mitochondrial inner membrane"/>
    <property type="evidence" value="ECO:0007669"/>
    <property type="project" value="UniProtKB-UniRule"/>
</dbReference>
<keyword evidence="5" id="KW-0460">Magnesium</keyword>
<name>A0A8K0PHE0_9PEZI</name>
<dbReference type="PANTHER" id="PTHR43464">
    <property type="entry name" value="METHYLTRANSFERASE"/>
    <property type="match status" value="1"/>
</dbReference>
<evidence type="ECO:0000313" key="8">
    <source>
        <dbReference type="Proteomes" id="UP000809789"/>
    </source>
</evidence>
<keyword evidence="5" id="KW-0496">Mitochondrion</keyword>